<evidence type="ECO:0000259" key="7">
    <source>
        <dbReference type="PROSITE" id="PS51635"/>
    </source>
</evidence>
<dbReference type="CDD" id="cd07205">
    <property type="entry name" value="Pat_PNPLA6_PNPLA7_NTE1_like"/>
    <property type="match status" value="1"/>
</dbReference>
<name>A0A0C4YQS4_9BURK</name>
<feature type="domain" description="PNPLA" evidence="7">
    <location>
        <begin position="93"/>
        <end position="285"/>
    </location>
</feature>
<gene>
    <name evidence="8" type="ORF">RR42_s3239</name>
</gene>
<dbReference type="InterPro" id="IPR016035">
    <property type="entry name" value="Acyl_Trfase/lysoPLipase"/>
</dbReference>
<dbReference type="Gene3D" id="2.40.160.50">
    <property type="entry name" value="membrane protein fhac: a member of the omp85/tpsb transporter family"/>
    <property type="match status" value="1"/>
</dbReference>
<keyword evidence="5" id="KW-0472">Membrane</keyword>
<protein>
    <submittedName>
        <fullName evidence="8">Putative patatin-like phospholipase</fullName>
    </submittedName>
</protein>
<dbReference type="GO" id="GO:0016042">
    <property type="term" value="P:lipid catabolic process"/>
    <property type="evidence" value="ECO:0007669"/>
    <property type="project" value="UniProtKB-UniRule"/>
</dbReference>
<accession>A0A0C4YQS4</accession>
<sequence>MSRFAADCPGLPMSRSLSCIARRLRTLVSGCQLLPMLLALAALALGPQHARAADHPAQPARQSTAGVATDVATEVAEQAAPPAVPGKRARVCLVLSGGGARGYAHIGVIRALEKMHVPIDCIAATSMGAVVGGLYASGLSAGELEAKLSHINLSDIAFDRNERAELPQAQREDDLQYPIGISAGYGDGKIKFPTGLVQGNRLLALLQNLTPHLPADDAFDKLPTPFRTIATDLGTGVPVVLDHGSLPRAIRASVAVPGLFAPIKVNGRVLVDGGLVSNLPVQLARDMGADVIIAVNIASPLDDPESLDSPAAVTQQMVTILTNQNVATQKALLKPGDVLIEPQLGDLSFTDFSRANDGIQGGWNAVLAAEPKLASLTLPEDAWQTYLAARKGSQAVAGPVRIDAIQIRSQGRIPASFVRKYLGVNEGDTYDAVTLNREMAQLSTSGDFETVAQELVTEDGRNVLKVEAQQKSWGPQFLLFGFGVSNTFNGQGGFNLQLGHRYPWITPGGLEWRNDIVLGSTQAKWRTELRQPVFDRLGFYLAPYAEYGRKRVDLYADTAPNRNTDPLTAYRIETAVAGLDLGVPLGRLGEFRAGVNYQQVNYSALYNLPINTGRLFPHARVRQPTIRAQLTIDQLDDPLFPRTGYYLLATNELAFGGTDNRFNDAHAKALWATSYGRHTLNLAAEAAATYGDHRSDNSVSGGLGFTLGGFQHLSAYAQDQFSGNYLLYGRLTYLNDLREFILPGLRTTVVGASLEAGDVWLRRKNFGNGPFKTSASLFIGGNSAIGPLYFGFAAAPQGVWNLYLQLGRVF</sequence>
<evidence type="ECO:0000313" key="8">
    <source>
        <dbReference type="EMBL" id="AJG24815.1"/>
    </source>
</evidence>
<dbReference type="GO" id="GO:0016787">
    <property type="term" value="F:hydrolase activity"/>
    <property type="evidence" value="ECO:0007669"/>
    <property type="project" value="UniProtKB-UniRule"/>
</dbReference>
<dbReference type="InterPro" id="IPR002641">
    <property type="entry name" value="PNPLA_dom"/>
</dbReference>
<keyword evidence="4 6" id="KW-0443">Lipid metabolism</keyword>
<comment type="caution">
    <text evidence="6">Lacks conserved residue(s) required for the propagation of feature annotation.</text>
</comment>
<dbReference type="SUPFAM" id="SSF52151">
    <property type="entry name" value="FabD/lysophospholipase-like"/>
    <property type="match status" value="1"/>
</dbReference>
<dbReference type="GO" id="GO:0019867">
    <property type="term" value="C:outer membrane"/>
    <property type="evidence" value="ECO:0007669"/>
    <property type="project" value="InterPro"/>
</dbReference>
<evidence type="ECO:0000256" key="6">
    <source>
        <dbReference type="PROSITE-ProRule" id="PRU01161"/>
    </source>
</evidence>
<keyword evidence="3 6" id="KW-0442">Lipid degradation</keyword>
<evidence type="ECO:0000256" key="1">
    <source>
        <dbReference type="ARBA" id="ARBA00004370"/>
    </source>
</evidence>
<dbReference type="Proteomes" id="UP000031843">
    <property type="component" value="Chromosome secondary"/>
</dbReference>
<dbReference type="InterPro" id="IPR000184">
    <property type="entry name" value="Bac_surfAg_D15"/>
</dbReference>
<proteinExistence type="predicted"/>
<dbReference type="KEGG" id="cbw:RR42_s3239"/>
<evidence type="ECO:0000313" key="9">
    <source>
        <dbReference type="Proteomes" id="UP000031843"/>
    </source>
</evidence>
<dbReference type="InterPro" id="IPR050301">
    <property type="entry name" value="NTE"/>
</dbReference>
<dbReference type="EMBL" id="CP010537">
    <property type="protein sequence ID" value="AJG24815.1"/>
    <property type="molecule type" value="Genomic_DNA"/>
</dbReference>
<dbReference type="PROSITE" id="PS51635">
    <property type="entry name" value="PNPLA"/>
    <property type="match status" value="1"/>
</dbReference>
<dbReference type="PANTHER" id="PTHR14226">
    <property type="entry name" value="NEUROPATHY TARGET ESTERASE/SWISS CHEESE D.MELANOGASTER"/>
    <property type="match status" value="1"/>
</dbReference>
<reference evidence="8 9" key="1">
    <citation type="journal article" date="2015" name="Genome Announc.">
        <title>Complete Genome Sequence of Cupriavidus basilensis 4G11, Isolated from the Oak Ridge Field Research Center Site.</title>
        <authorList>
            <person name="Ray J."/>
            <person name="Waters R.J."/>
            <person name="Skerker J.M."/>
            <person name="Kuehl J.V."/>
            <person name="Price M.N."/>
            <person name="Huang J."/>
            <person name="Chakraborty R."/>
            <person name="Arkin A.P."/>
            <person name="Deutschbauer A."/>
        </authorList>
    </citation>
    <scope>NUCLEOTIDE SEQUENCE [LARGE SCALE GENOMIC DNA]</scope>
    <source>
        <strain evidence="8">4G11</strain>
    </source>
</reference>
<dbReference type="Pfam" id="PF01103">
    <property type="entry name" value="Omp85"/>
    <property type="match status" value="1"/>
</dbReference>
<dbReference type="STRING" id="68895.RR42_s3239"/>
<dbReference type="PANTHER" id="PTHR14226:SF29">
    <property type="entry name" value="NEUROPATHY TARGET ESTERASE SWS"/>
    <property type="match status" value="1"/>
</dbReference>
<dbReference type="AlphaFoldDB" id="A0A0C4YQS4"/>
<dbReference type="Pfam" id="PF01734">
    <property type="entry name" value="Patatin"/>
    <property type="match status" value="1"/>
</dbReference>
<evidence type="ECO:0000256" key="5">
    <source>
        <dbReference type="ARBA" id="ARBA00023136"/>
    </source>
</evidence>
<evidence type="ECO:0000256" key="3">
    <source>
        <dbReference type="ARBA" id="ARBA00022963"/>
    </source>
</evidence>
<keyword evidence="9" id="KW-1185">Reference proteome</keyword>
<feature type="active site" description="Proton acceptor" evidence="6">
    <location>
        <position position="272"/>
    </location>
</feature>
<evidence type="ECO:0000256" key="2">
    <source>
        <dbReference type="ARBA" id="ARBA00022801"/>
    </source>
</evidence>
<feature type="active site" description="Nucleophile" evidence="6">
    <location>
        <position position="126"/>
    </location>
</feature>
<comment type="subcellular location">
    <subcellularLocation>
        <location evidence="1">Membrane</location>
    </subcellularLocation>
</comment>
<feature type="short sequence motif" description="DGA/G" evidence="6">
    <location>
        <begin position="272"/>
        <end position="274"/>
    </location>
</feature>
<organism evidence="8 9">
    <name type="scientific">Cupriavidus basilensis</name>
    <dbReference type="NCBI Taxonomy" id="68895"/>
    <lineage>
        <taxon>Bacteria</taxon>
        <taxon>Pseudomonadati</taxon>
        <taxon>Pseudomonadota</taxon>
        <taxon>Betaproteobacteria</taxon>
        <taxon>Burkholderiales</taxon>
        <taxon>Burkholderiaceae</taxon>
        <taxon>Cupriavidus</taxon>
    </lineage>
</organism>
<dbReference type="Gene3D" id="3.40.1090.10">
    <property type="entry name" value="Cytosolic phospholipase A2 catalytic domain"/>
    <property type="match status" value="2"/>
</dbReference>
<dbReference type="Gene3D" id="3.10.20.310">
    <property type="entry name" value="membrane protein fhac"/>
    <property type="match status" value="1"/>
</dbReference>
<feature type="short sequence motif" description="GXGXXG" evidence="6">
    <location>
        <begin position="97"/>
        <end position="102"/>
    </location>
</feature>
<evidence type="ECO:0000256" key="4">
    <source>
        <dbReference type="ARBA" id="ARBA00023098"/>
    </source>
</evidence>
<keyword evidence="2 6" id="KW-0378">Hydrolase</keyword>